<dbReference type="Proteomes" id="UP001596031">
    <property type="component" value="Unassembled WGS sequence"/>
</dbReference>
<name>A0ABW0PKQ3_9BURK</name>
<evidence type="ECO:0000256" key="1">
    <source>
        <dbReference type="SAM" id="MobiDB-lite"/>
    </source>
</evidence>
<evidence type="ECO:0000313" key="3">
    <source>
        <dbReference type="Proteomes" id="UP001596031"/>
    </source>
</evidence>
<protein>
    <submittedName>
        <fullName evidence="2">Uncharacterized protein</fullName>
    </submittedName>
</protein>
<keyword evidence="3" id="KW-1185">Reference proteome</keyword>
<comment type="caution">
    <text evidence="2">The sequence shown here is derived from an EMBL/GenBank/DDBJ whole genome shotgun (WGS) entry which is preliminary data.</text>
</comment>
<proteinExistence type="predicted"/>
<accession>A0ABW0PKQ3</accession>
<organism evidence="2 3">
    <name type="scientific">Massilia jejuensis</name>
    <dbReference type="NCBI Taxonomy" id="648894"/>
    <lineage>
        <taxon>Bacteria</taxon>
        <taxon>Pseudomonadati</taxon>
        <taxon>Pseudomonadota</taxon>
        <taxon>Betaproteobacteria</taxon>
        <taxon>Burkholderiales</taxon>
        <taxon>Oxalobacteraceae</taxon>
        <taxon>Telluria group</taxon>
        <taxon>Massilia</taxon>
    </lineage>
</organism>
<sequence length="346" mass="35626">MPVPLTADANVLGRLAVKTSPRLAAMLMASHHSGIPLMATPHRAGASPAASLVLSPSNPLARWGEQAEGAVKAARSRRTAAPAAAPAPVALAMRTPTSPIADLYKRLLGEGTSTSRPRTAVEQLEAARPAEAGRSAPVLEQAEGVMPDRTTELMALTALVVGVAYGDQVDRAATGGSFDVTVFRNLSGAADVIAPGQSIASLDPVRMRAVLTAAMQSSNGAFLGHMKDGSRTSHSMVKASNLVPDGGKVAAEFTEDGKFSEAAFLKKTMGSLGPIAQVAGATPVGAKAMLLIAAAEKAQELLPELQRQGGARVALQARVLRSLSDRMSELDSLQPPSDQPTAPGVR</sequence>
<dbReference type="EMBL" id="JBHSMS010000026">
    <property type="protein sequence ID" value="MFC5511119.1"/>
    <property type="molecule type" value="Genomic_DNA"/>
</dbReference>
<evidence type="ECO:0000313" key="2">
    <source>
        <dbReference type="EMBL" id="MFC5511119.1"/>
    </source>
</evidence>
<dbReference type="RefSeq" id="WP_379719370.1">
    <property type="nucleotide sequence ID" value="NZ_JBHSMS010000026.1"/>
</dbReference>
<reference evidence="3" key="1">
    <citation type="journal article" date="2019" name="Int. J. Syst. Evol. Microbiol.">
        <title>The Global Catalogue of Microorganisms (GCM) 10K type strain sequencing project: providing services to taxonomists for standard genome sequencing and annotation.</title>
        <authorList>
            <consortium name="The Broad Institute Genomics Platform"/>
            <consortium name="The Broad Institute Genome Sequencing Center for Infectious Disease"/>
            <person name="Wu L."/>
            <person name="Ma J."/>
        </authorList>
    </citation>
    <scope>NUCLEOTIDE SEQUENCE [LARGE SCALE GENOMIC DNA]</scope>
    <source>
        <strain evidence="3">CCUG 38813</strain>
    </source>
</reference>
<gene>
    <name evidence="2" type="ORF">ACFPOU_08260</name>
</gene>
<feature type="region of interest" description="Disordered" evidence="1">
    <location>
        <begin position="326"/>
        <end position="346"/>
    </location>
</feature>